<reference evidence="1" key="1">
    <citation type="submission" date="2014-09" db="EMBL/GenBank/DDBJ databases">
        <authorList>
            <person name="Magalhaes I.L.F."/>
            <person name="Oliveira U."/>
            <person name="Santos F.R."/>
            <person name="Vidigal T.H.D.A."/>
            <person name="Brescovit A.D."/>
            <person name="Santos A.J."/>
        </authorList>
    </citation>
    <scope>NUCLEOTIDE SEQUENCE</scope>
    <source>
        <tissue evidence="1">Shoot tissue taken approximately 20 cm above the soil surface</tissue>
    </source>
</reference>
<organism evidence="1">
    <name type="scientific">Arundo donax</name>
    <name type="common">Giant reed</name>
    <name type="synonym">Donax arundinaceus</name>
    <dbReference type="NCBI Taxonomy" id="35708"/>
    <lineage>
        <taxon>Eukaryota</taxon>
        <taxon>Viridiplantae</taxon>
        <taxon>Streptophyta</taxon>
        <taxon>Embryophyta</taxon>
        <taxon>Tracheophyta</taxon>
        <taxon>Spermatophyta</taxon>
        <taxon>Magnoliopsida</taxon>
        <taxon>Liliopsida</taxon>
        <taxon>Poales</taxon>
        <taxon>Poaceae</taxon>
        <taxon>PACMAD clade</taxon>
        <taxon>Arundinoideae</taxon>
        <taxon>Arundineae</taxon>
        <taxon>Arundo</taxon>
    </lineage>
</organism>
<sequence length="24" mass="2766">MSDIYCLGPRSIYKTWFSINTAAQ</sequence>
<dbReference type="EMBL" id="GBRH01175854">
    <property type="protein sequence ID" value="JAE22042.1"/>
    <property type="molecule type" value="Transcribed_RNA"/>
</dbReference>
<proteinExistence type="predicted"/>
<dbReference type="AlphaFoldDB" id="A0A0A9GC13"/>
<name>A0A0A9GC13_ARUDO</name>
<reference evidence="1" key="2">
    <citation type="journal article" date="2015" name="Data Brief">
        <title>Shoot transcriptome of the giant reed, Arundo donax.</title>
        <authorList>
            <person name="Barrero R.A."/>
            <person name="Guerrero F.D."/>
            <person name="Moolhuijzen P."/>
            <person name="Goolsby J.A."/>
            <person name="Tidwell J."/>
            <person name="Bellgard S.E."/>
            <person name="Bellgard M.I."/>
        </authorList>
    </citation>
    <scope>NUCLEOTIDE SEQUENCE</scope>
    <source>
        <tissue evidence="1">Shoot tissue taken approximately 20 cm above the soil surface</tissue>
    </source>
</reference>
<accession>A0A0A9GC13</accession>
<evidence type="ECO:0000313" key="1">
    <source>
        <dbReference type="EMBL" id="JAE22042.1"/>
    </source>
</evidence>
<protein>
    <submittedName>
        <fullName evidence="1">Uncharacterized protein</fullName>
    </submittedName>
</protein>